<accession>A0A8R1TLU9</accession>
<evidence type="ECO:0000313" key="2">
    <source>
        <dbReference type="Proteomes" id="UP000024404"/>
    </source>
</evidence>
<dbReference type="EnsemblMetazoa" id="OVOC12.1">
    <property type="protein sequence ID" value="OVOC12.1"/>
    <property type="gene ID" value="WBGene00236821"/>
</dbReference>
<protein>
    <submittedName>
        <fullName evidence="1">Uncharacterized protein</fullName>
    </submittedName>
</protein>
<proteinExistence type="predicted"/>
<sequence>MITVAANIACYYNMERMRDEQGINCRLVVIHHRRFYSMKIERKSGTIKMLLILLKFDAIIA</sequence>
<evidence type="ECO:0000313" key="1">
    <source>
        <dbReference type="EnsemblMetazoa" id="OVOC12.1"/>
    </source>
</evidence>
<organism evidence="1 2">
    <name type="scientific">Onchocerca volvulus</name>
    <dbReference type="NCBI Taxonomy" id="6282"/>
    <lineage>
        <taxon>Eukaryota</taxon>
        <taxon>Metazoa</taxon>
        <taxon>Ecdysozoa</taxon>
        <taxon>Nematoda</taxon>
        <taxon>Chromadorea</taxon>
        <taxon>Rhabditida</taxon>
        <taxon>Spirurina</taxon>
        <taxon>Spiruromorpha</taxon>
        <taxon>Filarioidea</taxon>
        <taxon>Onchocercidae</taxon>
        <taxon>Onchocerca</taxon>
    </lineage>
</organism>
<dbReference type="EMBL" id="CMVM020000017">
    <property type="status" value="NOT_ANNOTATED_CDS"/>
    <property type="molecule type" value="Genomic_DNA"/>
</dbReference>
<dbReference type="AlphaFoldDB" id="A0A8R1TLU9"/>
<reference evidence="1" key="2">
    <citation type="submission" date="2022-06" db="UniProtKB">
        <authorList>
            <consortium name="EnsemblMetazoa"/>
        </authorList>
    </citation>
    <scope>IDENTIFICATION</scope>
</reference>
<dbReference type="Proteomes" id="UP000024404">
    <property type="component" value="Unassembled WGS sequence"/>
</dbReference>
<keyword evidence="2" id="KW-1185">Reference proteome</keyword>
<name>A0A8R1TLU9_ONCVO</name>
<reference evidence="2" key="1">
    <citation type="submission" date="2013-10" db="EMBL/GenBank/DDBJ databases">
        <title>Genome sequencing of Onchocerca volvulus.</title>
        <authorList>
            <person name="Cotton J."/>
            <person name="Tsai J."/>
            <person name="Stanley E."/>
            <person name="Tracey A."/>
            <person name="Holroyd N."/>
            <person name="Lustigman S."/>
            <person name="Berriman M."/>
        </authorList>
    </citation>
    <scope>NUCLEOTIDE SEQUENCE</scope>
</reference>